<comment type="caution">
    <text evidence="4">The sequence shown here is derived from an EMBL/GenBank/DDBJ whole genome shotgun (WGS) entry which is preliminary data.</text>
</comment>
<dbReference type="PANTHER" id="PTHR46401:SF2">
    <property type="entry name" value="GLYCOSYLTRANSFERASE WBBK-RELATED"/>
    <property type="match status" value="1"/>
</dbReference>
<feature type="region of interest" description="Disordered" evidence="2">
    <location>
        <begin position="1"/>
        <end position="62"/>
    </location>
</feature>
<proteinExistence type="predicted"/>
<dbReference type="EMBL" id="NBWZ01000001">
    <property type="protein sequence ID" value="RFA08434.1"/>
    <property type="molecule type" value="Genomic_DNA"/>
</dbReference>
<keyword evidence="5" id="KW-1185">Reference proteome</keyword>
<dbReference type="PANTHER" id="PTHR46401">
    <property type="entry name" value="GLYCOSYLTRANSFERASE WBBK-RELATED"/>
    <property type="match status" value="1"/>
</dbReference>
<dbReference type="Proteomes" id="UP000256486">
    <property type="component" value="Unassembled WGS sequence"/>
</dbReference>
<dbReference type="GO" id="GO:0016757">
    <property type="term" value="F:glycosyltransferase activity"/>
    <property type="evidence" value="ECO:0007669"/>
    <property type="project" value="InterPro"/>
</dbReference>
<dbReference type="CDD" id="cd03809">
    <property type="entry name" value="GT4_MtfB-like"/>
    <property type="match status" value="1"/>
</dbReference>
<accession>A0A3E0VET7</accession>
<dbReference type="Pfam" id="PF00534">
    <property type="entry name" value="Glycos_transf_1"/>
    <property type="match status" value="1"/>
</dbReference>
<reference evidence="4 5" key="1">
    <citation type="submission" date="2017-04" db="EMBL/GenBank/DDBJ databases">
        <title>Comparative genome analysis of Subtercola boreus.</title>
        <authorList>
            <person name="Cho Y.-J."/>
            <person name="Cho A."/>
            <person name="Kim O.-S."/>
            <person name="Lee J.-I."/>
        </authorList>
    </citation>
    <scope>NUCLEOTIDE SEQUENCE [LARGE SCALE GENOMIC DNA]</scope>
    <source>
        <strain evidence="4 5">K300</strain>
    </source>
</reference>
<feature type="compositionally biased region" description="Basic and acidic residues" evidence="2">
    <location>
        <begin position="1"/>
        <end position="15"/>
    </location>
</feature>
<dbReference type="SUPFAM" id="SSF53756">
    <property type="entry name" value="UDP-Glycosyltransferase/glycogen phosphorylase"/>
    <property type="match status" value="1"/>
</dbReference>
<feature type="compositionally biased region" description="Basic residues" evidence="2">
    <location>
        <begin position="35"/>
        <end position="46"/>
    </location>
</feature>
<evidence type="ECO:0000259" key="3">
    <source>
        <dbReference type="Pfam" id="PF00534"/>
    </source>
</evidence>
<evidence type="ECO:0000256" key="1">
    <source>
        <dbReference type="ARBA" id="ARBA00022679"/>
    </source>
</evidence>
<organism evidence="4 5">
    <name type="scientific">Subtercola boreus</name>
    <dbReference type="NCBI Taxonomy" id="120213"/>
    <lineage>
        <taxon>Bacteria</taxon>
        <taxon>Bacillati</taxon>
        <taxon>Actinomycetota</taxon>
        <taxon>Actinomycetes</taxon>
        <taxon>Micrococcales</taxon>
        <taxon>Microbacteriaceae</taxon>
        <taxon>Subtercola</taxon>
    </lineage>
</organism>
<evidence type="ECO:0000256" key="2">
    <source>
        <dbReference type="SAM" id="MobiDB-lite"/>
    </source>
</evidence>
<protein>
    <recommendedName>
        <fullName evidence="3">Glycosyl transferase family 1 domain-containing protein</fullName>
    </recommendedName>
</protein>
<feature type="domain" description="Glycosyl transferase family 1" evidence="3">
    <location>
        <begin position="357"/>
        <end position="526"/>
    </location>
</feature>
<name>A0A3E0VET7_9MICO</name>
<dbReference type="AlphaFoldDB" id="A0A3E0VET7"/>
<gene>
    <name evidence="4" type="ORF">B7R54_03745</name>
</gene>
<evidence type="ECO:0000313" key="5">
    <source>
        <dbReference type="Proteomes" id="UP000256486"/>
    </source>
</evidence>
<dbReference type="InterPro" id="IPR001296">
    <property type="entry name" value="Glyco_trans_1"/>
</dbReference>
<evidence type="ECO:0000313" key="4">
    <source>
        <dbReference type="EMBL" id="RFA08434.1"/>
    </source>
</evidence>
<keyword evidence="1" id="KW-0808">Transferase</keyword>
<dbReference type="Gene3D" id="3.40.50.2000">
    <property type="entry name" value="Glycogen Phosphorylase B"/>
    <property type="match status" value="1"/>
</dbReference>
<sequence>MPRGRPAERRRDRGGHGQAARRRRSAGPPRERDRRTRRHHLGRLRRRNLDDRPGEGEQPMSDLDIWSETVRRLIGSLGADASAATTPEELSELLATTFGSDLADDRLWLVWACLRGELPVEDDLILFRRNVVLNGAAQAIRDLGGRADASIFGLTATVEIVDSPILVDVHNTASTGTMSGIQRVVRETTGRWAAEHELTFVAWSDNRFALRRLTAKEESRMRGTEYDESEKAKAMPARLVIPNGGLMIIPELAADSERADRFLAMGRYASTRVAYIGYDCVPLTSGETAAGAMAGHFPLYLDAVAYADRVAAISESTAHEFDAWKLMLPASGRTGPDVRAVFLAGDSDEPSEAALAETREEIELAPGEPLVLAVGSHEPRKNHLSVLQVARLLWEEGKKFRLVMIGSGSWNSDPFDNLAASLQDQGHPLVVLSGASDRLLAASYRLAAVSIFTSFHEGFGLPIVESLRAGTPVISSNVGSMLELSKRYGGVITVDPHSDEQLEDALRSALDDPAVLAAKRAELATNDYRSWDDYSREVWEYFVGA</sequence>